<dbReference type="PANTHER" id="PTHR23053">
    <property type="entry name" value="DLEC1 DELETED IN LUNG AND ESOPHAGEAL CANCER 1"/>
    <property type="match status" value="1"/>
</dbReference>
<gene>
    <name evidence="1" type="ORF">AKO1_005652</name>
</gene>
<keyword evidence="2" id="KW-1185">Reference proteome</keyword>
<organism evidence="1 2">
    <name type="scientific">Acrasis kona</name>
    <dbReference type="NCBI Taxonomy" id="1008807"/>
    <lineage>
        <taxon>Eukaryota</taxon>
        <taxon>Discoba</taxon>
        <taxon>Heterolobosea</taxon>
        <taxon>Tetramitia</taxon>
        <taxon>Eutetramitia</taxon>
        <taxon>Acrasidae</taxon>
        <taxon>Acrasis</taxon>
    </lineage>
</organism>
<dbReference type="Gene3D" id="2.60.40.10">
    <property type="entry name" value="Immunoglobulins"/>
    <property type="match status" value="1"/>
</dbReference>
<evidence type="ECO:0000313" key="2">
    <source>
        <dbReference type="Proteomes" id="UP001431209"/>
    </source>
</evidence>
<comment type="caution">
    <text evidence="1">The sequence shown here is derived from an EMBL/GenBank/DDBJ whole genome shotgun (WGS) entry which is preliminary data.</text>
</comment>
<dbReference type="GO" id="GO:1904158">
    <property type="term" value="P:axonemal central apparatus assembly"/>
    <property type="evidence" value="ECO:0007669"/>
    <property type="project" value="TreeGrafter"/>
</dbReference>
<dbReference type="InterPro" id="IPR013783">
    <property type="entry name" value="Ig-like_fold"/>
</dbReference>
<dbReference type="PANTHER" id="PTHR23053:SF0">
    <property type="entry name" value="HYDROCEPHALUS-INDUCING PROTEIN HOMOLOG"/>
    <property type="match status" value="1"/>
</dbReference>
<reference evidence="1 2" key="1">
    <citation type="submission" date="2024-03" db="EMBL/GenBank/DDBJ databases">
        <title>The Acrasis kona genome and developmental transcriptomes reveal deep origins of eukaryotic multicellular pathways.</title>
        <authorList>
            <person name="Sheikh S."/>
            <person name="Fu C.-J."/>
            <person name="Brown M.W."/>
            <person name="Baldauf S.L."/>
        </authorList>
    </citation>
    <scope>NUCLEOTIDE SEQUENCE [LARGE SCALE GENOMIC DNA]</scope>
    <source>
        <strain evidence="1 2">ATCC MYA-3509</strain>
    </source>
</reference>
<dbReference type="AlphaFoldDB" id="A0AAW2YIK9"/>
<accession>A0AAW2YIK9</accession>
<feature type="non-terminal residue" evidence="1">
    <location>
        <position position="1"/>
    </location>
</feature>
<name>A0AAW2YIK9_9EUKA</name>
<evidence type="ECO:0000313" key="1">
    <source>
        <dbReference type="EMBL" id="KAL0476824.1"/>
    </source>
</evidence>
<proteinExistence type="predicted"/>
<protein>
    <submittedName>
        <fullName evidence="1">HY3/Hydin-like protein</fullName>
    </submittedName>
</protein>
<sequence>KIELPNQLIAVPNYIDVPAFSKREYKFTFLPYKEGVYEGKITFLNETTKEFIFYNVKYTAKPSKNVKTIKLESRVRQRALQTISIDNPLNKDTKLSIKCSNVRHLYLSPGLDQQLVIPANGTGKLDVVYLPLFAETDEERDINVFNDELGQFTFKLKLTATATGPEKNVHFKVSLGNSQTQTIRFLNYFTQGPTEYSIKLQGNNFSLVNNGENKNNVLKVGQATNPDGTEESIDVNYEPSAVGDCKDKLILTSKQGGEYVFLLFGLCTAPQPQGPIEISNGATQTITFKNVLNNKSDFKFNVDSPYFTVKPDAMSLASKQKQQVVVSFKQNLAQSATTPTIKKKANFDEVSSPTNASIVAPQSVHAKLTVVCKDNPTTWMYYLYGKSTK</sequence>
<dbReference type="EMBL" id="JAOPGA020000108">
    <property type="protein sequence ID" value="KAL0476824.1"/>
    <property type="molecule type" value="Genomic_DNA"/>
</dbReference>
<dbReference type="Proteomes" id="UP001431209">
    <property type="component" value="Unassembled WGS sequence"/>
</dbReference>
<dbReference type="InterPro" id="IPR033305">
    <property type="entry name" value="Hydin-like"/>
</dbReference>
<dbReference type="GO" id="GO:0005930">
    <property type="term" value="C:axoneme"/>
    <property type="evidence" value="ECO:0007669"/>
    <property type="project" value="TreeGrafter"/>
</dbReference>
<dbReference type="GO" id="GO:0003341">
    <property type="term" value="P:cilium movement"/>
    <property type="evidence" value="ECO:0007669"/>
    <property type="project" value="TreeGrafter"/>
</dbReference>